<protein>
    <submittedName>
        <fullName evidence="1">Uncharacterized protein</fullName>
    </submittedName>
</protein>
<reference evidence="1 2" key="1">
    <citation type="submission" date="2011-02" db="EMBL/GenBank/DDBJ databases">
        <title>The Genome Sequence of Sphaeroforma arctica JP610.</title>
        <authorList>
            <consortium name="The Broad Institute Genome Sequencing Platform"/>
            <person name="Russ C."/>
            <person name="Cuomo C."/>
            <person name="Young S.K."/>
            <person name="Zeng Q."/>
            <person name="Gargeya S."/>
            <person name="Alvarado L."/>
            <person name="Berlin A."/>
            <person name="Chapman S.B."/>
            <person name="Chen Z."/>
            <person name="Freedman E."/>
            <person name="Gellesch M."/>
            <person name="Goldberg J."/>
            <person name="Griggs A."/>
            <person name="Gujja S."/>
            <person name="Heilman E."/>
            <person name="Heiman D."/>
            <person name="Howarth C."/>
            <person name="Mehta T."/>
            <person name="Neiman D."/>
            <person name="Pearson M."/>
            <person name="Roberts A."/>
            <person name="Saif S."/>
            <person name="Shea T."/>
            <person name="Shenoy N."/>
            <person name="Sisk P."/>
            <person name="Stolte C."/>
            <person name="Sykes S."/>
            <person name="White J."/>
            <person name="Yandava C."/>
            <person name="Burger G."/>
            <person name="Gray M.W."/>
            <person name="Holland P.W.H."/>
            <person name="King N."/>
            <person name="Lang F.B.F."/>
            <person name="Roger A.J."/>
            <person name="Ruiz-Trillo I."/>
            <person name="Haas B."/>
            <person name="Nusbaum C."/>
            <person name="Birren B."/>
        </authorList>
    </citation>
    <scope>NUCLEOTIDE SEQUENCE [LARGE SCALE GENOMIC DNA]</scope>
    <source>
        <strain evidence="1 2">JP610</strain>
    </source>
</reference>
<keyword evidence="2" id="KW-1185">Reference proteome</keyword>
<dbReference type="GeneID" id="25917093"/>
<name>A0A0L0F2P1_9EUKA</name>
<proteinExistence type="predicted"/>
<evidence type="ECO:0000313" key="1">
    <source>
        <dbReference type="EMBL" id="KNC70879.1"/>
    </source>
</evidence>
<dbReference type="EMBL" id="KQ250042">
    <property type="protein sequence ID" value="KNC70879.1"/>
    <property type="molecule type" value="Genomic_DNA"/>
</dbReference>
<feature type="non-terminal residue" evidence="1">
    <location>
        <position position="1"/>
    </location>
</feature>
<sequence>SAKENTSAAENVKSETRPKTEAVVIDLVDSDDEDYSNMSMPHLKREVKVRDVLLI</sequence>
<gene>
    <name evidence="1" type="ORF">SARC_16589</name>
</gene>
<dbReference type="RefSeq" id="XP_014144781.1">
    <property type="nucleotide sequence ID" value="XM_014289306.1"/>
</dbReference>
<accession>A0A0L0F2P1</accession>
<dbReference type="AlphaFoldDB" id="A0A0L0F2P1"/>
<organism evidence="1 2">
    <name type="scientific">Sphaeroforma arctica JP610</name>
    <dbReference type="NCBI Taxonomy" id="667725"/>
    <lineage>
        <taxon>Eukaryota</taxon>
        <taxon>Ichthyosporea</taxon>
        <taxon>Ichthyophonida</taxon>
        <taxon>Sphaeroforma</taxon>
    </lineage>
</organism>
<evidence type="ECO:0000313" key="2">
    <source>
        <dbReference type="Proteomes" id="UP000054560"/>
    </source>
</evidence>
<dbReference type="Proteomes" id="UP000054560">
    <property type="component" value="Unassembled WGS sequence"/>
</dbReference>